<dbReference type="GO" id="GO:0003964">
    <property type="term" value="F:RNA-directed DNA polymerase activity"/>
    <property type="evidence" value="ECO:0007669"/>
    <property type="project" value="UniProtKB-KW"/>
</dbReference>
<gene>
    <name evidence="2" type="ORF">CTI12_AA114510</name>
</gene>
<dbReference type="AlphaFoldDB" id="A0A2U1PTM3"/>
<comment type="caution">
    <text evidence="2">The sequence shown here is derived from an EMBL/GenBank/DDBJ whole genome shotgun (WGS) entry which is preliminary data.</text>
</comment>
<accession>A0A2U1PTM3</accession>
<dbReference type="InterPro" id="IPR026960">
    <property type="entry name" value="RVT-Znf"/>
</dbReference>
<dbReference type="PANTHER" id="PTHR36617:SF16">
    <property type="entry name" value="OS04G0516500 PROTEIN"/>
    <property type="match status" value="1"/>
</dbReference>
<name>A0A2U1PTM3_ARTAN</name>
<feature type="domain" description="Reverse transcriptase zinc-binding" evidence="1">
    <location>
        <begin position="428"/>
        <end position="496"/>
    </location>
</feature>
<dbReference type="Gene3D" id="3.60.10.10">
    <property type="entry name" value="Endonuclease/exonuclease/phosphatase"/>
    <property type="match status" value="1"/>
</dbReference>
<proteinExistence type="predicted"/>
<organism evidence="2 3">
    <name type="scientific">Artemisia annua</name>
    <name type="common">Sweet wormwood</name>
    <dbReference type="NCBI Taxonomy" id="35608"/>
    <lineage>
        <taxon>Eukaryota</taxon>
        <taxon>Viridiplantae</taxon>
        <taxon>Streptophyta</taxon>
        <taxon>Embryophyta</taxon>
        <taxon>Tracheophyta</taxon>
        <taxon>Spermatophyta</taxon>
        <taxon>Magnoliopsida</taxon>
        <taxon>eudicotyledons</taxon>
        <taxon>Gunneridae</taxon>
        <taxon>Pentapetalae</taxon>
        <taxon>asterids</taxon>
        <taxon>campanulids</taxon>
        <taxon>Asterales</taxon>
        <taxon>Asteraceae</taxon>
        <taxon>Asteroideae</taxon>
        <taxon>Anthemideae</taxon>
        <taxon>Artemisiinae</taxon>
        <taxon>Artemisia</taxon>
    </lineage>
</organism>
<keyword evidence="2" id="KW-0695">RNA-directed DNA polymerase</keyword>
<dbReference type="STRING" id="35608.A0A2U1PTM3"/>
<reference evidence="2 3" key="1">
    <citation type="journal article" date="2018" name="Mol. Plant">
        <title>The genome of Artemisia annua provides insight into the evolution of Asteraceae family and artemisinin biosynthesis.</title>
        <authorList>
            <person name="Shen Q."/>
            <person name="Zhang L."/>
            <person name="Liao Z."/>
            <person name="Wang S."/>
            <person name="Yan T."/>
            <person name="Shi P."/>
            <person name="Liu M."/>
            <person name="Fu X."/>
            <person name="Pan Q."/>
            <person name="Wang Y."/>
            <person name="Lv Z."/>
            <person name="Lu X."/>
            <person name="Zhang F."/>
            <person name="Jiang W."/>
            <person name="Ma Y."/>
            <person name="Chen M."/>
            <person name="Hao X."/>
            <person name="Li L."/>
            <person name="Tang Y."/>
            <person name="Lv G."/>
            <person name="Zhou Y."/>
            <person name="Sun X."/>
            <person name="Brodelius P.E."/>
            <person name="Rose J.K.C."/>
            <person name="Tang K."/>
        </authorList>
    </citation>
    <scope>NUCLEOTIDE SEQUENCE [LARGE SCALE GENOMIC DNA]</scope>
    <source>
        <strain evidence="3">cv. Huhao1</strain>
        <tissue evidence="2">Leaf</tissue>
    </source>
</reference>
<evidence type="ECO:0000259" key="1">
    <source>
        <dbReference type="Pfam" id="PF13966"/>
    </source>
</evidence>
<keyword evidence="3" id="KW-1185">Reference proteome</keyword>
<keyword evidence="2" id="KW-0808">Transferase</keyword>
<evidence type="ECO:0000313" key="3">
    <source>
        <dbReference type="Proteomes" id="UP000245207"/>
    </source>
</evidence>
<protein>
    <submittedName>
        <fullName evidence="2">Reverse transcriptase domain, Reverse transcriptase zinc-binding domain protein</fullName>
    </submittedName>
</protein>
<keyword evidence="2" id="KW-0548">Nucleotidyltransferase</keyword>
<dbReference type="SUPFAM" id="SSF56219">
    <property type="entry name" value="DNase I-like"/>
    <property type="match status" value="1"/>
</dbReference>
<dbReference type="OrthoDB" id="696485at2759"/>
<dbReference type="Proteomes" id="UP000245207">
    <property type="component" value="Unassembled WGS sequence"/>
</dbReference>
<dbReference type="Pfam" id="PF13966">
    <property type="entry name" value="zf-RVT"/>
    <property type="match status" value="1"/>
</dbReference>
<sequence length="599" mass="70093">MENSLIVEGEWAFKKMKCFMVNVYAPQEERKKNDLWNFIRNFMSQHQGNYFVFGDFNVVRSSSERIGSIFNHRSAFDFNEFINDCRFWDVPLGGHAFTRISSNGEKLSLFKDKMKHLKSNIKLWAHQFNAKKSEEKVQLSSKIADIERDLEAGLGSSSLHSQRKKMLLKLRDIEHAESLDVYQKAKIKWGIEADENTKFFHGIVNRKRRGLAIKGVMKDGTWFTDPGEIKDIFRDFFVEKFKHFKGVNVTRRSDHYKTLSPAQVSLLEHPTSELEVVLHSSFHSRTWEFRGSGSWSRIVGAINDMHDKGIIPHSSIKRQVKDGSTTRFWRDAWLGDIPFECQFPRLFCLEANKDCFVRDRWQNGWVWCWTRNFHGGVTGSQLDSLISMLENVQLSEGQDAWQWSLIGSNIFTVKDIRIFIDSISLPESPFETRWCRFIPRKINILVWRILRDRIPTRWNLSRKGFEVPSLLCPLCNTSPETSSHLFWSCNLAISVWRLVFKWMDLPLPDSDSLNGVFGWLDHARLNSASKSTLHSILGVVVWTLWQFRNNKIFGDKKMLQKDLLDQIVDVSFLWYSSRNRNCKVMIKHQVTFSYMDIES</sequence>
<evidence type="ECO:0000313" key="2">
    <source>
        <dbReference type="EMBL" id="PWA89116.1"/>
    </source>
</evidence>
<dbReference type="EMBL" id="PKPP01000748">
    <property type="protein sequence ID" value="PWA89116.1"/>
    <property type="molecule type" value="Genomic_DNA"/>
</dbReference>
<dbReference type="PANTHER" id="PTHR36617">
    <property type="entry name" value="PROTEIN, PUTATIVE-RELATED"/>
    <property type="match status" value="1"/>
</dbReference>
<dbReference type="InterPro" id="IPR036691">
    <property type="entry name" value="Endo/exonu/phosph_ase_sf"/>
</dbReference>